<dbReference type="Pfam" id="PF09594">
    <property type="entry name" value="GT87"/>
    <property type="match status" value="1"/>
</dbReference>
<evidence type="ECO:0000256" key="3">
    <source>
        <dbReference type="ARBA" id="ARBA00022679"/>
    </source>
</evidence>
<evidence type="ECO:0000313" key="10">
    <source>
        <dbReference type="EMBL" id="MFC5666725.1"/>
    </source>
</evidence>
<dbReference type="EMBL" id="JBHSOF010000044">
    <property type="protein sequence ID" value="MFC5666725.1"/>
    <property type="molecule type" value="Genomic_DNA"/>
</dbReference>
<keyword evidence="11" id="KW-1185">Reference proteome</keyword>
<sequence>MVSTRTPGSSRPRGGSTGRSTTSTTPAQAVPPVRRGRPRGGPGHRSFPRQRGEEGPTSPPDRLNPAGLAGHRGVQLLGCLVAAGWAAGFPIVSDLSNQRLWGELAAPAYLLAGVLCLTLPRRLAARAGAAAALLGAVLVPLVVLVLEGRHQSEVMVVERSAHLLFTTGSPYLPDPVVVTDYNPYLPAMALFGVPRALFGDGNPLARLAGDARIWFALAFAVCLLASWRLLRPSRDRAPLLPLTVLTASPLVALALVGGGVDLPLIGLCCLAMALAERDRTIAAGLVLALAGCLKWTVWPALPVAVLLLWRLYGRRPAARAGLTALGAAGAVMLPYALLRAEELRDQVVRFPLGLTAIQTPAGSPLPGKVLAGFGPTGHIASLVLLTVGGLGVAVWLLARPPVSAIAAADLLAAGLAIAFMLAPAGRFGYLALPVVLVIWPRLAAGRWTGRPPVPPCLLSYPEPALPAVQP</sequence>
<proteinExistence type="inferred from homology"/>
<feature type="transmembrane region" description="Helical" evidence="9">
    <location>
        <begin position="320"/>
        <end position="338"/>
    </location>
</feature>
<feature type="compositionally biased region" description="Low complexity" evidence="8">
    <location>
        <begin position="1"/>
        <end position="33"/>
    </location>
</feature>
<gene>
    <name evidence="10" type="ORF">ACFP3U_27635</name>
</gene>
<evidence type="ECO:0000256" key="1">
    <source>
        <dbReference type="ARBA" id="ARBA00004651"/>
    </source>
</evidence>
<feature type="transmembrane region" description="Helical" evidence="9">
    <location>
        <begin position="242"/>
        <end position="275"/>
    </location>
</feature>
<accession>A0ABW0XA91</accession>
<dbReference type="InterPro" id="IPR018584">
    <property type="entry name" value="GT87"/>
</dbReference>
<evidence type="ECO:0000256" key="7">
    <source>
        <dbReference type="ARBA" id="ARBA00024033"/>
    </source>
</evidence>
<evidence type="ECO:0000256" key="4">
    <source>
        <dbReference type="ARBA" id="ARBA00022692"/>
    </source>
</evidence>
<comment type="similarity">
    <text evidence="7">Belongs to the glycosyltransferase 87 family.</text>
</comment>
<feature type="transmembrane region" description="Helical" evidence="9">
    <location>
        <begin position="379"/>
        <end position="397"/>
    </location>
</feature>
<name>A0ABW0XA91_9ACTN</name>
<evidence type="ECO:0000313" key="11">
    <source>
        <dbReference type="Proteomes" id="UP001595975"/>
    </source>
</evidence>
<feature type="region of interest" description="Disordered" evidence="8">
    <location>
        <begin position="1"/>
        <end position="67"/>
    </location>
</feature>
<evidence type="ECO:0000256" key="9">
    <source>
        <dbReference type="SAM" id="Phobius"/>
    </source>
</evidence>
<dbReference type="Proteomes" id="UP001595975">
    <property type="component" value="Unassembled WGS sequence"/>
</dbReference>
<evidence type="ECO:0000256" key="8">
    <source>
        <dbReference type="SAM" id="MobiDB-lite"/>
    </source>
</evidence>
<dbReference type="RefSeq" id="WP_380228420.1">
    <property type="nucleotide sequence ID" value="NZ_JBHSOF010000044.1"/>
</dbReference>
<keyword evidence="3" id="KW-0808">Transferase</keyword>
<comment type="subcellular location">
    <subcellularLocation>
        <location evidence="1">Cell membrane</location>
        <topology evidence="1">Multi-pass membrane protein</topology>
    </subcellularLocation>
</comment>
<feature type="transmembrane region" description="Helical" evidence="9">
    <location>
        <begin position="211"/>
        <end position="230"/>
    </location>
</feature>
<evidence type="ECO:0000256" key="6">
    <source>
        <dbReference type="ARBA" id="ARBA00023136"/>
    </source>
</evidence>
<comment type="caution">
    <text evidence="10">The sequence shown here is derived from an EMBL/GenBank/DDBJ whole genome shotgun (WGS) entry which is preliminary data.</text>
</comment>
<evidence type="ECO:0000256" key="5">
    <source>
        <dbReference type="ARBA" id="ARBA00022989"/>
    </source>
</evidence>
<keyword evidence="4 9" id="KW-0812">Transmembrane</keyword>
<reference evidence="11" key="1">
    <citation type="journal article" date="2019" name="Int. J. Syst. Evol. Microbiol.">
        <title>The Global Catalogue of Microorganisms (GCM) 10K type strain sequencing project: providing services to taxonomists for standard genome sequencing and annotation.</title>
        <authorList>
            <consortium name="The Broad Institute Genomics Platform"/>
            <consortium name="The Broad Institute Genome Sequencing Center for Infectious Disease"/>
            <person name="Wu L."/>
            <person name="Ma J."/>
        </authorList>
    </citation>
    <scope>NUCLEOTIDE SEQUENCE [LARGE SCALE GENOMIC DNA]</scope>
    <source>
        <strain evidence="11">CGMCC 4.1437</strain>
    </source>
</reference>
<feature type="transmembrane region" description="Helical" evidence="9">
    <location>
        <begin position="427"/>
        <end position="444"/>
    </location>
</feature>
<keyword evidence="2" id="KW-1003">Cell membrane</keyword>
<protein>
    <submittedName>
        <fullName evidence="10">Glycosyltransferase 87 family protein</fullName>
    </submittedName>
</protein>
<keyword evidence="5 9" id="KW-1133">Transmembrane helix</keyword>
<evidence type="ECO:0000256" key="2">
    <source>
        <dbReference type="ARBA" id="ARBA00022475"/>
    </source>
</evidence>
<organism evidence="10 11">
    <name type="scientific">Kitasatospora misakiensis</name>
    <dbReference type="NCBI Taxonomy" id="67330"/>
    <lineage>
        <taxon>Bacteria</taxon>
        <taxon>Bacillati</taxon>
        <taxon>Actinomycetota</taxon>
        <taxon>Actinomycetes</taxon>
        <taxon>Kitasatosporales</taxon>
        <taxon>Streptomycetaceae</taxon>
        <taxon>Kitasatospora</taxon>
    </lineage>
</organism>
<keyword evidence="6 9" id="KW-0472">Membrane</keyword>
<feature type="transmembrane region" description="Helical" evidence="9">
    <location>
        <begin position="281"/>
        <end position="308"/>
    </location>
</feature>
<feature type="transmembrane region" description="Helical" evidence="9">
    <location>
        <begin position="127"/>
        <end position="146"/>
    </location>
</feature>